<feature type="coiled-coil region" evidence="4">
    <location>
        <begin position="406"/>
        <end position="433"/>
    </location>
</feature>
<keyword evidence="1 3" id="KW-0547">Nucleotide-binding</keyword>
<dbReference type="PROSITE" id="PS00107">
    <property type="entry name" value="PROTEIN_KINASE_ATP"/>
    <property type="match status" value="1"/>
</dbReference>
<evidence type="ECO:0000313" key="6">
    <source>
        <dbReference type="EMBL" id="CAL1533149.1"/>
    </source>
</evidence>
<evidence type="ECO:0000256" key="1">
    <source>
        <dbReference type="ARBA" id="ARBA00022741"/>
    </source>
</evidence>
<dbReference type="Pfam" id="PF00350">
    <property type="entry name" value="Dynamin_N"/>
    <property type="match status" value="1"/>
</dbReference>
<gene>
    <name evidence="6" type="ORF">GSLYS_00007167001</name>
</gene>
<keyword evidence="7" id="KW-1185">Reference proteome</keyword>
<accession>A0AAV2HIA7</accession>
<evidence type="ECO:0000256" key="4">
    <source>
        <dbReference type="SAM" id="Coils"/>
    </source>
</evidence>
<dbReference type="PROSITE" id="PS50011">
    <property type="entry name" value="PROTEIN_KINASE_DOM"/>
    <property type="match status" value="1"/>
</dbReference>
<dbReference type="Gene3D" id="3.40.50.300">
    <property type="entry name" value="P-loop containing nucleotide triphosphate hydrolases"/>
    <property type="match status" value="1"/>
</dbReference>
<dbReference type="GO" id="GO:0005524">
    <property type="term" value="F:ATP binding"/>
    <property type="evidence" value="ECO:0007669"/>
    <property type="project" value="UniProtKB-UniRule"/>
</dbReference>
<evidence type="ECO:0000259" key="5">
    <source>
        <dbReference type="PROSITE" id="PS50011"/>
    </source>
</evidence>
<sequence length="976" mass="111172">MSGRIPQTPEEVDAIPTLIQAVRIIGNLVDLPANTQLDEAKMIIKRLFDLIPPPSSRGPIVEREALAAAVNVDRGNRAYLRRLLARIGEYLQGLPQPYQDNLQMMFPNYKEQLSCYNEELNTPTCEILVAGETCSGKSSLINMLINKDLLPTGVLRCTSAVVEIKYGAVPEVYVYSKNGTGGSVPPRQVKSASSDGSEKTLQDELKRIITERDPTTDDSPFEKVVVFWPLECLQCGVTIVDSPGVCETAALSQTLANYLAKASGLIYVIDATSSMPKHRLVQLLLKASERREGFDPNTAIFVCNRWEAVRPEDSERVKASFVDRLSFIIPDFNGSQLYPISVKDNITRLNYGVVSSEYAALIEGIRQMLPRTMTGRLRIYYRYVAALLEKSRHSLRISLSVLTDSMETNKRRYKEVEAKMKKIKEQSDVLLKEIKKHVKIFSHQTAKELVCHLDSHEIRSKLAAGCDWTAVRQRRRWVKKAETANALIAEAVCDEVNEFERERRSVKEMLDEITAQFRRQFNLFEDQLNIVKDKLLEDDQLRIFVDVTRTTRTEKQGRKRTRVHYSIGAILVSRLDLDVRSVKTFKEDFKSDPARAMRQAVDTYLQQFTADTIAVYLEGFFKRLVTATDRVGSYIPNILEADQALLRVELDECRGKTDVITSADQKCGSLQGQLDQYFAVRLMETDFAERQLIVQNEIGRGQFASVCKATLRLESVDQQVAVKIPLNPLTVEDISYTILEDAVLRELKHENIIKYYGVYRTGAEQNMRLVFVMEYCEKTMMSLIVNTDPPSSYRRDTAEGQFMDTFFKVTDYLLQLCSGLEYLHHKSIAHRDLKPENILIAIKDGRETIKIADFGLAKKMFKPASSQVGSRAYMAPEIFHVGAKYDTKVDIYSLALIVWSLWYGTELVHFIERDISGSFDDAVKDGWRPSLTMAQPPPDSWRELIQKCWHRDPKERPSAWQVAIVLRSNPFEIFDE</sequence>
<dbReference type="PANTHER" id="PTHR26392">
    <property type="entry name" value="MITOGEN-ACTIVATED PROTEIN KINASE KINASE KINASE 7-RELATED"/>
    <property type="match status" value="1"/>
</dbReference>
<dbReference type="PROSITE" id="PS00108">
    <property type="entry name" value="PROTEIN_KINASE_ST"/>
    <property type="match status" value="1"/>
</dbReference>
<dbReference type="SMART" id="SM00220">
    <property type="entry name" value="S_TKc"/>
    <property type="match status" value="1"/>
</dbReference>
<dbReference type="InterPro" id="IPR017441">
    <property type="entry name" value="Protein_kinase_ATP_BS"/>
</dbReference>
<dbReference type="InterPro" id="IPR000719">
    <property type="entry name" value="Prot_kinase_dom"/>
</dbReference>
<dbReference type="InterPro" id="IPR027417">
    <property type="entry name" value="P-loop_NTPase"/>
</dbReference>
<keyword evidence="2 3" id="KW-0067">ATP-binding</keyword>
<reference evidence="6 7" key="1">
    <citation type="submission" date="2024-04" db="EMBL/GenBank/DDBJ databases">
        <authorList>
            <consortium name="Genoscope - CEA"/>
            <person name="William W."/>
        </authorList>
    </citation>
    <scope>NUCLEOTIDE SEQUENCE [LARGE SCALE GENOMIC DNA]</scope>
</reference>
<dbReference type="InterPro" id="IPR008271">
    <property type="entry name" value="Ser/Thr_kinase_AS"/>
</dbReference>
<dbReference type="EMBL" id="CAXITT010000135">
    <property type="protein sequence ID" value="CAL1533149.1"/>
    <property type="molecule type" value="Genomic_DNA"/>
</dbReference>
<evidence type="ECO:0000313" key="7">
    <source>
        <dbReference type="Proteomes" id="UP001497497"/>
    </source>
</evidence>
<evidence type="ECO:0000256" key="2">
    <source>
        <dbReference type="ARBA" id="ARBA00022840"/>
    </source>
</evidence>
<dbReference type="Pfam" id="PF00069">
    <property type="entry name" value="Pkinase"/>
    <property type="match status" value="1"/>
</dbReference>
<dbReference type="SUPFAM" id="SSF52540">
    <property type="entry name" value="P-loop containing nucleoside triphosphate hydrolases"/>
    <property type="match status" value="1"/>
</dbReference>
<comment type="caution">
    <text evidence="6">The sequence shown here is derived from an EMBL/GenBank/DDBJ whole genome shotgun (WGS) entry which is preliminary data.</text>
</comment>
<dbReference type="GO" id="GO:0004672">
    <property type="term" value="F:protein kinase activity"/>
    <property type="evidence" value="ECO:0007669"/>
    <property type="project" value="InterPro"/>
</dbReference>
<dbReference type="InterPro" id="IPR011009">
    <property type="entry name" value="Kinase-like_dom_sf"/>
</dbReference>
<dbReference type="InterPro" id="IPR045063">
    <property type="entry name" value="Dynamin_N"/>
</dbReference>
<protein>
    <recommendedName>
        <fullName evidence="5">Protein kinase domain-containing protein</fullName>
    </recommendedName>
</protein>
<keyword evidence="4" id="KW-0175">Coiled coil</keyword>
<dbReference type="Proteomes" id="UP001497497">
    <property type="component" value="Unassembled WGS sequence"/>
</dbReference>
<evidence type="ECO:0000256" key="3">
    <source>
        <dbReference type="PROSITE-ProRule" id="PRU10141"/>
    </source>
</evidence>
<dbReference type="SUPFAM" id="SSF56112">
    <property type="entry name" value="Protein kinase-like (PK-like)"/>
    <property type="match status" value="1"/>
</dbReference>
<dbReference type="Gene3D" id="1.10.510.10">
    <property type="entry name" value="Transferase(Phosphotransferase) domain 1"/>
    <property type="match status" value="1"/>
</dbReference>
<organism evidence="6 7">
    <name type="scientific">Lymnaea stagnalis</name>
    <name type="common">Great pond snail</name>
    <name type="synonym">Helix stagnalis</name>
    <dbReference type="NCBI Taxonomy" id="6523"/>
    <lineage>
        <taxon>Eukaryota</taxon>
        <taxon>Metazoa</taxon>
        <taxon>Spiralia</taxon>
        <taxon>Lophotrochozoa</taxon>
        <taxon>Mollusca</taxon>
        <taxon>Gastropoda</taxon>
        <taxon>Heterobranchia</taxon>
        <taxon>Euthyneura</taxon>
        <taxon>Panpulmonata</taxon>
        <taxon>Hygrophila</taxon>
        <taxon>Lymnaeoidea</taxon>
        <taxon>Lymnaeidae</taxon>
        <taxon>Lymnaea</taxon>
    </lineage>
</organism>
<feature type="binding site" evidence="3">
    <location>
        <position position="723"/>
    </location>
    <ligand>
        <name>ATP</name>
        <dbReference type="ChEBI" id="CHEBI:30616"/>
    </ligand>
</feature>
<proteinExistence type="predicted"/>
<dbReference type="PANTHER" id="PTHR26392:SF92">
    <property type="entry name" value="PROTEIN KINASE DOMAIN-CONTAINING PROTEIN"/>
    <property type="match status" value="1"/>
</dbReference>
<name>A0AAV2HIA7_LYMST</name>
<dbReference type="AlphaFoldDB" id="A0AAV2HIA7"/>
<feature type="domain" description="Protein kinase" evidence="5">
    <location>
        <begin position="692"/>
        <end position="972"/>
    </location>
</feature>